<organism evidence="8 9">
    <name type="scientific">Monilinia fructigena</name>
    <dbReference type="NCBI Taxonomy" id="38457"/>
    <lineage>
        <taxon>Eukaryota</taxon>
        <taxon>Fungi</taxon>
        <taxon>Dikarya</taxon>
        <taxon>Ascomycota</taxon>
        <taxon>Pezizomycotina</taxon>
        <taxon>Leotiomycetes</taxon>
        <taxon>Helotiales</taxon>
        <taxon>Sclerotiniaceae</taxon>
        <taxon>Monilinia</taxon>
    </lineage>
</organism>
<evidence type="ECO:0000259" key="7">
    <source>
        <dbReference type="Pfam" id="PF12340"/>
    </source>
</evidence>
<keyword evidence="5" id="KW-0378">Hydrolase</keyword>
<comment type="catalytic activity">
    <reaction evidence="1">
        <text>Thiol-dependent hydrolysis of ester, thioester, amide, peptide and isopeptide bonds formed by the C-terminal Gly of ubiquitin (a 76-residue protein attached to proteins as an intracellular targeting signal).</text>
        <dbReference type="EC" id="3.4.19.12"/>
    </reaction>
</comment>
<dbReference type="AlphaFoldDB" id="A0A395ITE7"/>
<comment type="caution">
    <text evidence="8">The sequence shown here is derived from an EMBL/GenBank/DDBJ whole genome shotgun (WGS) entry which is preliminary data.</text>
</comment>
<evidence type="ECO:0000256" key="4">
    <source>
        <dbReference type="ARBA" id="ARBA00022786"/>
    </source>
</evidence>
<evidence type="ECO:0000256" key="1">
    <source>
        <dbReference type="ARBA" id="ARBA00000707"/>
    </source>
</evidence>
<gene>
    <name evidence="8" type="ORF">DID88_003624</name>
</gene>
<evidence type="ECO:0000313" key="8">
    <source>
        <dbReference type="EMBL" id="RAL63580.1"/>
    </source>
</evidence>
<sequence length="1004" mass="113811">MVGGELIIRTCKGRECFEVIPKHVLENDFSNSFVDNYIFMRNDKSRIIQLRPLDLPWVSSHSGWQIKPFLHKRSCLSKGSTAVIDIRSPTAIAISAVLNPLENLSHIDIIFNGYDKQLEIRLPRFNLDFYNNLKDSKLVSKQFRGIFVDKDQNIDTFNGLVNKLVLRNSDNSSRIVVIPDGEVSCKPHNDHVEVNINTGSRKYCAYHDYRIDNQLGRLADNGSLLTKLYKLQLHALTSDIIPDTLTGRTGTEEALEGLSSASLLSFYTLSSSEDQLPTLSQHEAFGEKVDCILNYARSLAPFQEELSHKQEIPKPNNRSVARLISKAMIRNAVNRVDGFGAERFTTGQDKEYQARDGSCDASRREAVYNIAKLVYSWPRCLNVCKDLQGIIDSLPSAISGPSTNLTSVIGYDSKWLNSPEEFLPNNWLVKGQSETELEAEARREQVYIDCKERAVETAVKSLVIQWPTDTLFASTDTNCWSYIDVQNATDTAQLSFTAWFRNKEFKKHIMLIQAVLNNISPIDCTAAHKWIDYMNSTSKYNPVPTYIALTDLLQNQPPSFMDSEKLLQFRSLLIRKIPPPTDNDNQRRVSELLLQLIQHTSGSFESQYCSHFKESVNALKEVPYAQLAHLASSYAFSDCLEQCQTLVRKMYLRIQEQLMSSIDVFGKIESTTMLPRLTHITILSLLAESHPIQLSWEWRHAIVCFGIVFSTLQHLERLIACEGNNAELLMELSNPGHEGWDPFKYPDWLLLELENGILIRQDQAHISKEMMDPSSGANSAMQLNMGLGKSSVIIPIVACALADKTKLCRVVVLRALSKQMMGLLVNKLGGMINRHIFFLPISRALQMNVEEAKQLREIYETCMYSGGVLLVQPEHLLSLELMGLEMVLSGGKGADVGRVINDTQAWLFKNSRDLLDESDEILNVRYELIYTVGRQKPIDLAHKRWMLVQRVLAVMSDYVHAISKRYEDGIELESLPQNGEFARLRILRPTVGNILIEQMAKQYS</sequence>
<dbReference type="GO" id="GO:0006508">
    <property type="term" value="P:proteolysis"/>
    <property type="evidence" value="ECO:0007669"/>
    <property type="project" value="UniProtKB-KW"/>
</dbReference>
<dbReference type="Pfam" id="PF12340">
    <property type="entry name" value="DUF3638"/>
    <property type="match status" value="1"/>
</dbReference>
<dbReference type="InterPro" id="IPR022099">
    <property type="entry name" value="DUF3638"/>
</dbReference>
<dbReference type="PANTHER" id="PTHR13367">
    <property type="entry name" value="UBIQUITIN THIOESTERASE"/>
    <property type="match status" value="1"/>
</dbReference>
<evidence type="ECO:0000256" key="3">
    <source>
        <dbReference type="ARBA" id="ARBA00022670"/>
    </source>
</evidence>
<keyword evidence="6" id="KW-0788">Thiol protease</keyword>
<reference evidence="8 9" key="1">
    <citation type="submission" date="2018-06" db="EMBL/GenBank/DDBJ databases">
        <title>Genome Sequence of the Brown Rot Fungal Pathogen Monilinia fructigena.</title>
        <authorList>
            <person name="Landi L."/>
            <person name="De Miccolis Angelini R.M."/>
            <person name="Pollastro S."/>
            <person name="Abate D."/>
            <person name="Faretra F."/>
            <person name="Romanazzi G."/>
        </authorList>
    </citation>
    <scope>NUCLEOTIDE SEQUENCE [LARGE SCALE GENOMIC DNA]</scope>
    <source>
        <strain evidence="8 9">Mfrg269</strain>
    </source>
</reference>
<keyword evidence="9" id="KW-1185">Reference proteome</keyword>
<proteinExistence type="predicted"/>
<dbReference type="GO" id="GO:0004843">
    <property type="term" value="F:cysteine-type deubiquitinase activity"/>
    <property type="evidence" value="ECO:0007669"/>
    <property type="project" value="UniProtKB-EC"/>
</dbReference>
<dbReference type="PANTHER" id="PTHR13367:SF34">
    <property type="match status" value="1"/>
</dbReference>
<dbReference type="OrthoDB" id="3182339at2759"/>
<dbReference type="EC" id="3.4.19.12" evidence="2"/>
<dbReference type="Proteomes" id="UP000249056">
    <property type="component" value="Unassembled WGS sequence"/>
</dbReference>
<keyword evidence="3" id="KW-0645">Protease</keyword>
<accession>A0A395ITE7</accession>
<feature type="domain" description="DUF3638" evidence="7">
    <location>
        <begin position="737"/>
        <end position="962"/>
    </location>
</feature>
<evidence type="ECO:0000313" key="9">
    <source>
        <dbReference type="Proteomes" id="UP000249056"/>
    </source>
</evidence>
<protein>
    <recommendedName>
        <fullName evidence="2">ubiquitinyl hydrolase 1</fullName>
        <ecNumber evidence="2">3.4.19.12</ecNumber>
    </recommendedName>
</protein>
<evidence type="ECO:0000256" key="6">
    <source>
        <dbReference type="ARBA" id="ARBA00022807"/>
    </source>
</evidence>
<keyword evidence="4" id="KW-0833">Ubl conjugation pathway</keyword>
<evidence type="ECO:0000256" key="5">
    <source>
        <dbReference type="ARBA" id="ARBA00022801"/>
    </source>
</evidence>
<evidence type="ECO:0000256" key="2">
    <source>
        <dbReference type="ARBA" id="ARBA00012759"/>
    </source>
</evidence>
<dbReference type="InterPro" id="IPR051346">
    <property type="entry name" value="OTU_Deubiquitinase"/>
</dbReference>
<dbReference type="EMBL" id="QKRW01000018">
    <property type="protein sequence ID" value="RAL63580.1"/>
    <property type="molecule type" value="Genomic_DNA"/>
</dbReference>
<name>A0A395ITE7_9HELO</name>